<evidence type="ECO:0008006" key="4">
    <source>
        <dbReference type="Google" id="ProtNLM"/>
    </source>
</evidence>
<dbReference type="Proteomes" id="UP000306274">
    <property type="component" value="Unassembled WGS sequence"/>
</dbReference>
<comment type="caution">
    <text evidence="2">The sequence shown here is derived from an EMBL/GenBank/DDBJ whole genome shotgun (WGS) entry which is preliminary data.</text>
</comment>
<proteinExistence type="predicted"/>
<protein>
    <recommendedName>
        <fullName evidence="4">Helix-turn-helix domain-containing protein</fullName>
    </recommendedName>
</protein>
<evidence type="ECO:0000256" key="1">
    <source>
        <dbReference type="SAM" id="MobiDB-lite"/>
    </source>
</evidence>
<feature type="region of interest" description="Disordered" evidence="1">
    <location>
        <begin position="124"/>
        <end position="146"/>
    </location>
</feature>
<evidence type="ECO:0000313" key="3">
    <source>
        <dbReference type="Proteomes" id="UP000306274"/>
    </source>
</evidence>
<dbReference type="RefSeq" id="WP_136015444.1">
    <property type="nucleotide sequence ID" value="NZ_SRZK01000015.1"/>
</dbReference>
<feature type="compositionally biased region" description="Pro residues" evidence="1">
    <location>
        <begin position="209"/>
        <end position="260"/>
    </location>
</feature>
<evidence type="ECO:0000313" key="2">
    <source>
        <dbReference type="EMBL" id="TGZ11762.1"/>
    </source>
</evidence>
<dbReference type="EMBL" id="SRZK01000015">
    <property type="protein sequence ID" value="TGZ11762.1"/>
    <property type="molecule type" value="Genomic_DNA"/>
</dbReference>
<accession>A0ABY2PL87</accession>
<sequence>MDTPQNTALMRALVEVPGPLPTSGVVHITLPHTERFTVVGNHLAQNAALSTVAVGFAVRIQSLPQGTEVGIKALAARFPEGEKLIAAALRELEAHGYLHRTRVRLPNGRMVTRTVFCNHPEALLRPRPAMPPHQVPDPRAAPASTQAPALVTAPMPTPARDTPPIAAPAPIPARTPVQVPAPVPVPVHAPAPVPAPAQAPITVTVTPHVPVPAPEAPETPAPPPVTDRPVPAEPLPPTPPAPHLVPPPTAPKAPPRPLPQPRELTPGLRQAAVALLSDLRRHAPELVLSEADIERLAPATATWLERDAHPDTIRRALTTDLPQPVKYPAKFVRHRLTVLLPPPLPGTEELAPARSRTVVIPLQTCEGCERAFRSRTPSLCRDCRTACEQPAA</sequence>
<feature type="region of interest" description="Disordered" evidence="1">
    <location>
        <begin position="207"/>
        <end position="263"/>
    </location>
</feature>
<name>A0ABY2PL87_9ACTN</name>
<keyword evidence="3" id="KW-1185">Reference proteome</keyword>
<organism evidence="2 3">
    <name type="scientific">Streptomyces rhizosphaericola</name>
    <dbReference type="NCBI Taxonomy" id="2564098"/>
    <lineage>
        <taxon>Bacteria</taxon>
        <taxon>Bacillati</taxon>
        <taxon>Actinomycetota</taxon>
        <taxon>Actinomycetes</taxon>
        <taxon>Kitasatosporales</taxon>
        <taxon>Streptomycetaceae</taxon>
        <taxon>Streptomyces</taxon>
    </lineage>
</organism>
<reference evidence="2 3" key="1">
    <citation type="submission" date="2019-04" db="EMBL/GenBank/DDBJ databases">
        <title>Streptomyces rhizosphaericola sp. nov., an actinobacterium isolated from the wheat rhizosphere.</title>
        <authorList>
            <person name="Vargas Hoyos H.A."/>
            <person name="Santos S.N."/>
            <person name="Genuario D.B."/>
            <person name="Melo I.S."/>
            <person name="Da Silva L.J."/>
            <person name="Da Silva F.S.P."/>
            <person name="Zucchi T.D."/>
        </authorList>
    </citation>
    <scope>NUCLEOTIDE SEQUENCE [LARGE SCALE GENOMIC DNA]</scope>
    <source>
        <strain evidence="2 3">1AS2c</strain>
    </source>
</reference>
<gene>
    <name evidence="2" type="ORF">E5Z02_02930</name>
</gene>
<dbReference type="PRINTS" id="PR01217">
    <property type="entry name" value="PRICHEXTENSN"/>
</dbReference>